<sequence length="384" mass="42955">MDFSFTEQQQAFRTMVRTFFESDSVQAQLHQIKQRPEEYDARSIYRLMGEQGLLAANWPTELGGQGRTMLESAIVAEEMSRYGIPEALQVISVQIVGMLLFLSASEEQKKRYLLPMARGEEFACVLYTEPRAGSDLGSLETRAERQEDGTYAIYGRKVYSMKTHLTDYGLCAARTSNKGSKYEGLTLFMLPLRQEGVSLQPIDSMADESFYQVLLDGARVDADAIIGDLDGAWSLINKALAVERTGLDYYVRAQRWFDMIWDQAMNSGQIEDDTTLIELARLSSKLDASRFMTYRVLEQLQKGAVEEVVAATSKWYASELACEVVFTGTELRGFEACMADGHGYSDLYGSLEAAYRETPGLTISAGSSEMMLETIAQMGLMGNR</sequence>
<feature type="domain" description="Acyl-CoA oxidase/dehydrogenase middle" evidence="8">
    <location>
        <begin position="124"/>
        <end position="203"/>
    </location>
</feature>
<feature type="domain" description="Acyl-CoA dehydrogenase/oxidase N-terminal" evidence="9">
    <location>
        <begin position="6"/>
        <end position="120"/>
    </location>
</feature>
<dbReference type="PANTHER" id="PTHR43292">
    <property type="entry name" value="ACYL-COA DEHYDROGENASE"/>
    <property type="match status" value="1"/>
</dbReference>
<dbReference type="Gene3D" id="2.40.110.10">
    <property type="entry name" value="Butyryl-CoA Dehydrogenase, subunit A, domain 2"/>
    <property type="match status" value="1"/>
</dbReference>
<evidence type="ECO:0000256" key="4">
    <source>
        <dbReference type="ARBA" id="ARBA00022827"/>
    </source>
</evidence>
<organism evidence="10 11">
    <name type="scientific">Tumebacillus lipolyticus</name>
    <dbReference type="NCBI Taxonomy" id="1280370"/>
    <lineage>
        <taxon>Bacteria</taxon>
        <taxon>Bacillati</taxon>
        <taxon>Bacillota</taxon>
        <taxon>Bacilli</taxon>
        <taxon>Bacillales</taxon>
        <taxon>Alicyclobacillaceae</taxon>
        <taxon>Tumebacillus</taxon>
    </lineage>
</organism>
<dbReference type="GO" id="GO:0016491">
    <property type="term" value="F:oxidoreductase activity"/>
    <property type="evidence" value="ECO:0007669"/>
    <property type="project" value="UniProtKB-KW"/>
</dbReference>
<dbReference type="InterPro" id="IPR009100">
    <property type="entry name" value="AcylCoA_DH/oxidase_NM_dom_sf"/>
</dbReference>
<evidence type="ECO:0000313" key="11">
    <source>
        <dbReference type="Proteomes" id="UP001597343"/>
    </source>
</evidence>
<dbReference type="Pfam" id="PF02770">
    <property type="entry name" value="Acyl-CoA_dh_M"/>
    <property type="match status" value="1"/>
</dbReference>
<evidence type="ECO:0000256" key="2">
    <source>
        <dbReference type="ARBA" id="ARBA00009347"/>
    </source>
</evidence>
<dbReference type="PANTHER" id="PTHR43292:SF4">
    <property type="entry name" value="ACYL-COA DEHYDROGENASE FADE34"/>
    <property type="match status" value="1"/>
</dbReference>
<evidence type="ECO:0000256" key="1">
    <source>
        <dbReference type="ARBA" id="ARBA00001974"/>
    </source>
</evidence>
<evidence type="ECO:0000256" key="6">
    <source>
        <dbReference type="RuleBase" id="RU362125"/>
    </source>
</evidence>
<dbReference type="Gene3D" id="1.20.140.10">
    <property type="entry name" value="Butyryl-CoA Dehydrogenase, subunit A, domain 3"/>
    <property type="match status" value="1"/>
</dbReference>
<dbReference type="InterPro" id="IPR037069">
    <property type="entry name" value="AcylCoA_DH/ox_N_sf"/>
</dbReference>
<feature type="domain" description="Acyl-CoA dehydrogenase/oxidase C-terminal" evidence="7">
    <location>
        <begin position="233"/>
        <end position="377"/>
    </location>
</feature>
<keyword evidence="11" id="KW-1185">Reference proteome</keyword>
<evidence type="ECO:0000256" key="3">
    <source>
        <dbReference type="ARBA" id="ARBA00022630"/>
    </source>
</evidence>
<dbReference type="Gene3D" id="1.10.540.10">
    <property type="entry name" value="Acyl-CoA dehydrogenase/oxidase, N-terminal domain"/>
    <property type="match status" value="1"/>
</dbReference>
<keyword evidence="5 6" id="KW-0560">Oxidoreductase</keyword>
<dbReference type="InterPro" id="IPR036250">
    <property type="entry name" value="AcylCo_DH-like_C"/>
</dbReference>
<dbReference type="InterPro" id="IPR006091">
    <property type="entry name" value="Acyl-CoA_Oxase/DH_mid-dom"/>
</dbReference>
<evidence type="ECO:0000313" key="10">
    <source>
        <dbReference type="EMBL" id="MFD2170051.1"/>
    </source>
</evidence>
<gene>
    <name evidence="10" type="ORF">ACFSOY_08580</name>
</gene>
<comment type="cofactor">
    <cofactor evidence="1 6">
        <name>FAD</name>
        <dbReference type="ChEBI" id="CHEBI:57692"/>
    </cofactor>
</comment>
<dbReference type="RefSeq" id="WP_386045681.1">
    <property type="nucleotide sequence ID" value="NZ_JBHUIO010000005.1"/>
</dbReference>
<dbReference type="InterPro" id="IPR009075">
    <property type="entry name" value="AcylCo_DH/oxidase_C"/>
</dbReference>
<name>A0ABW4ZXN7_9BACL</name>
<dbReference type="InterPro" id="IPR052161">
    <property type="entry name" value="Mycobact_Acyl-CoA_DH"/>
</dbReference>
<evidence type="ECO:0000259" key="7">
    <source>
        <dbReference type="Pfam" id="PF00441"/>
    </source>
</evidence>
<comment type="similarity">
    <text evidence="2 6">Belongs to the acyl-CoA dehydrogenase family.</text>
</comment>
<dbReference type="EMBL" id="JBHUIO010000005">
    <property type="protein sequence ID" value="MFD2170051.1"/>
    <property type="molecule type" value="Genomic_DNA"/>
</dbReference>
<dbReference type="InterPro" id="IPR046373">
    <property type="entry name" value="Acyl-CoA_Oxase/DH_mid-dom_sf"/>
</dbReference>
<dbReference type="Pfam" id="PF02771">
    <property type="entry name" value="Acyl-CoA_dh_N"/>
    <property type="match status" value="1"/>
</dbReference>
<accession>A0ABW4ZXN7</accession>
<dbReference type="EC" id="1.-.-.-" evidence="10"/>
<dbReference type="Proteomes" id="UP001597343">
    <property type="component" value="Unassembled WGS sequence"/>
</dbReference>
<evidence type="ECO:0000259" key="9">
    <source>
        <dbReference type="Pfam" id="PF02771"/>
    </source>
</evidence>
<proteinExistence type="inferred from homology"/>
<evidence type="ECO:0000259" key="8">
    <source>
        <dbReference type="Pfam" id="PF02770"/>
    </source>
</evidence>
<comment type="caution">
    <text evidence="10">The sequence shown here is derived from an EMBL/GenBank/DDBJ whole genome shotgun (WGS) entry which is preliminary data.</text>
</comment>
<dbReference type="Pfam" id="PF00441">
    <property type="entry name" value="Acyl-CoA_dh_1"/>
    <property type="match status" value="1"/>
</dbReference>
<dbReference type="InterPro" id="IPR013786">
    <property type="entry name" value="AcylCoA_DH/ox_N"/>
</dbReference>
<reference evidence="11" key="1">
    <citation type="journal article" date="2019" name="Int. J. Syst. Evol. Microbiol.">
        <title>The Global Catalogue of Microorganisms (GCM) 10K type strain sequencing project: providing services to taxonomists for standard genome sequencing and annotation.</title>
        <authorList>
            <consortium name="The Broad Institute Genomics Platform"/>
            <consortium name="The Broad Institute Genome Sequencing Center for Infectious Disease"/>
            <person name="Wu L."/>
            <person name="Ma J."/>
        </authorList>
    </citation>
    <scope>NUCLEOTIDE SEQUENCE [LARGE SCALE GENOMIC DNA]</scope>
    <source>
        <strain evidence="11">CGMCC 1.13574</strain>
    </source>
</reference>
<dbReference type="SUPFAM" id="SSF56645">
    <property type="entry name" value="Acyl-CoA dehydrogenase NM domain-like"/>
    <property type="match status" value="1"/>
</dbReference>
<keyword evidence="3 6" id="KW-0285">Flavoprotein</keyword>
<protein>
    <submittedName>
        <fullName evidence="10">Acyl-CoA dehydrogenase family protein</fullName>
        <ecNumber evidence="10">1.-.-.-</ecNumber>
    </submittedName>
</protein>
<dbReference type="SUPFAM" id="SSF47203">
    <property type="entry name" value="Acyl-CoA dehydrogenase C-terminal domain-like"/>
    <property type="match status" value="1"/>
</dbReference>
<keyword evidence="4 6" id="KW-0274">FAD</keyword>
<evidence type="ECO:0000256" key="5">
    <source>
        <dbReference type="ARBA" id="ARBA00023002"/>
    </source>
</evidence>